<sequence>MTKMNKRQGIIRGEVGHMYVDRMKFKVAAGYSERSGIGGLLNKRAKQSFLDKAIAVSKTLPAPNKYNITALRTGKVHLPAPLMITTKTETRGTAKKPQVPGPGHYDIRKGDSVTMEAEPRPVWARGKISNLTDKASAKNPGPGHYGSIALERISRGTKWNQVHGYGRNALHGAF</sequence>
<organism evidence="3">
    <name type="scientific">Perkinsus marinus (strain ATCC 50983 / TXsc)</name>
    <dbReference type="NCBI Taxonomy" id="423536"/>
    <lineage>
        <taxon>Eukaryota</taxon>
        <taxon>Sar</taxon>
        <taxon>Alveolata</taxon>
        <taxon>Perkinsozoa</taxon>
        <taxon>Perkinsea</taxon>
        <taxon>Perkinsida</taxon>
        <taxon>Perkinsidae</taxon>
        <taxon>Perkinsus</taxon>
    </lineage>
</organism>
<evidence type="ECO:0000256" key="1">
    <source>
        <dbReference type="SAM" id="MobiDB-lite"/>
    </source>
</evidence>
<evidence type="ECO:0000313" key="3">
    <source>
        <dbReference type="Proteomes" id="UP000007800"/>
    </source>
</evidence>
<dbReference type="InterPro" id="IPR010736">
    <property type="entry name" value="SHIPPO-rpt"/>
</dbReference>
<dbReference type="EMBL" id="GG686886">
    <property type="protein sequence ID" value="EEQ97859.1"/>
    <property type="molecule type" value="Genomic_DNA"/>
</dbReference>
<dbReference type="InParanoid" id="C5LZJ2"/>
<dbReference type="Proteomes" id="UP000007800">
    <property type="component" value="Unassembled WGS sequence"/>
</dbReference>
<evidence type="ECO:0000313" key="2">
    <source>
        <dbReference type="EMBL" id="EEQ97859.1"/>
    </source>
</evidence>
<reference evidence="2 3" key="1">
    <citation type="submission" date="2008-07" db="EMBL/GenBank/DDBJ databases">
        <authorList>
            <person name="El-Sayed N."/>
            <person name="Caler E."/>
            <person name="Inman J."/>
            <person name="Amedeo P."/>
            <person name="Hass B."/>
            <person name="Wortman J."/>
        </authorList>
    </citation>
    <scope>NUCLEOTIDE SEQUENCE [LARGE SCALE GENOMIC DNA]</scope>
    <source>
        <strain evidence="3">ATCC 50983 / TXsc</strain>
    </source>
</reference>
<dbReference type="AlphaFoldDB" id="C5LZJ2"/>
<name>C5LZJ2_PERM5</name>
<feature type="region of interest" description="Disordered" evidence="1">
    <location>
        <begin position="90"/>
        <end position="109"/>
    </location>
</feature>
<dbReference type="GeneID" id="9037437"/>
<gene>
    <name evidence="2" type="ORF">Pmar_PMAR004135</name>
</gene>
<proteinExistence type="predicted"/>
<dbReference type="OMA" id="ISRGTKW"/>
<keyword evidence="3" id="KW-1185">Reference proteome</keyword>
<protein>
    <submittedName>
        <fullName evidence="2">Uncharacterized protein</fullName>
    </submittedName>
</protein>
<dbReference type="RefSeq" id="XP_002765142.1">
    <property type="nucleotide sequence ID" value="XM_002765096.1"/>
</dbReference>
<dbReference type="Pfam" id="PF07004">
    <property type="entry name" value="SHIPPO-rpt"/>
    <property type="match status" value="1"/>
</dbReference>
<accession>C5LZJ2</accession>
<dbReference type="OrthoDB" id="406368at2759"/>